<comment type="caution">
    <text evidence="1">The sequence shown here is derived from an EMBL/GenBank/DDBJ whole genome shotgun (WGS) entry which is preliminary data.</text>
</comment>
<organism evidence="1 2">
    <name type="scientific">Mycolicibacterium insubricum</name>
    <dbReference type="NCBI Taxonomy" id="444597"/>
    <lineage>
        <taxon>Bacteria</taxon>
        <taxon>Bacillati</taxon>
        <taxon>Actinomycetota</taxon>
        <taxon>Actinomycetes</taxon>
        <taxon>Mycobacteriales</taxon>
        <taxon>Mycobacteriaceae</taxon>
        <taxon>Mycolicibacterium</taxon>
    </lineage>
</organism>
<evidence type="ECO:0000313" key="2">
    <source>
        <dbReference type="Proteomes" id="UP000192801"/>
    </source>
</evidence>
<name>A0A1X0CGW1_9MYCO</name>
<dbReference type="Proteomes" id="UP000192801">
    <property type="component" value="Unassembled WGS sequence"/>
</dbReference>
<sequence>DTLPSPPPRSTNRMTTTPSYTRSQLLTICRRASVPESKWHNRDSADAQRQLGEAYALLAAGCDYAIGARSTDRTIWVTIWSRGFDWFEDGPSDGNRDAGRYYLPTPERLRNANGSDWY</sequence>
<keyword evidence="2" id="KW-1185">Reference proteome</keyword>
<evidence type="ECO:0000313" key="1">
    <source>
        <dbReference type="EMBL" id="ORA59364.1"/>
    </source>
</evidence>
<gene>
    <name evidence="1" type="ORF">BST26_21665</name>
</gene>
<feature type="non-terminal residue" evidence="1">
    <location>
        <position position="1"/>
    </location>
</feature>
<dbReference type="EMBL" id="MVHS01000133">
    <property type="protein sequence ID" value="ORA59364.1"/>
    <property type="molecule type" value="Genomic_DNA"/>
</dbReference>
<proteinExistence type="predicted"/>
<dbReference type="AlphaFoldDB" id="A0A1X0CGW1"/>
<protein>
    <submittedName>
        <fullName evidence="1">Uncharacterized protein</fullName>
    </submittedName>
</protein>
<accession>A0A1X0CGW1</accession>
<reference evidence="1 2" key="1">
    <citation type="submission" date="2016-12" db="EMBL/GenBank/DDBJ databases">
        <title>The new phylogeny of genus Mycobacterium.</title>
        <authorList>
            <person name="Tortoli E."/>
            <person name="Trovato A."/>
            <person name="Cirillo D.M."/>
        </authorList>
    </citation>
    <scope>NUCLEOTIDE SEQUENCE [LARGE SCALE GENOMIC DNA]</scope>
    <source>
        <strain evidence="1 2">DSM 45130</strain>
    </source>
</reference>
<dbReference type="RefSeq" id="WP_207563484.1">
    <property type="nucleotide sequence ID" value="NZ_MVHS01000133.1"/>
</dbReference>